<feature type="domain" description="M02D8-5-like first CUB" evidence="1">
    <location>
        <begin position="19"/>
        <end position="118"/>
    </location>
</feature>
<dbReference type="Proteomes" id="UP000050761">
    <property type="component" value="Unassembled WGS sequence"/>
</dbReference>
<dbReference type="Pfam" id="PF23060">
    <property type="entry name" value="CUB_M02D8_5_1st"/>
    <property type="match status" value="1"/>
</dbReference>
<evidence type="ECO:0000313" key="4">
    <source>
        <dbReference type="WBParaSite" id="HPBE_0000517201-mRNA-1"/>
    </source>
</evidence>
<dbReference type="AlphaFoldDB" id="A0A183FFA7"/>
<protein>
    <submittedName>
        <fullName evidence="4">CUB domain-containing protein</fullName>
    </submittedName>
</protein>
<dbReference type="WBParaSite" id="HPBE_0000517201-mRNA-1">
    <property type="protein sequence ID" value="HPBE_0000517201-mRNA-1"/>
    <property type="gene ID" value="HPBE_0000517201"/>
</dbReference>
<reference evidence="2 3" key="1">
    <citation type="submission" date="2018-11" db="EMBL/GenBank/DDBJ databases">
        <authorList>
            <consortium name="Pathogen Informatics"/>
        </authorList>
    </citation>
    <scope>NUCLEOTIDE SEQUENCE [LARGE SCALE GENOMIC DNA]</scope>
</reference>
<reference evidence="4" key="2">
    <citation type="submission" date="2019-09" db="UniProtKB">
        <authorList>
            <consortium name="WormBaseParasite"/>
        </authorList>
    </citation>
    <scope>IDENTIFICATION</scope>
</reference>
<organism evidence="3 4">
    <name type="scientific">Heligmosomoides polygyrus</name>
    <name type="common">Parasitic roundworm</name>
    <dbReference type="NCBI Taxonomy" id="6339"/>
    <lineage>
        <taxon>Eukaryota</taxon>
        <taxon>Metazoa</taxon>
        <taxon>Ecdysozoa</taxon>
        <taxon>Nematoda</taxon>
        <taxon>Chromadorea</taxon>
        <taxon>Rhabditida</taxon>
        <taxon>Rhabditina</taxon>
        <taxon>Rhabditomorpha</taxon>
        <taxon>Strongyloidea</taxon>
        <taxon>Heligmosomidae</taxon>
        <taxon>Heligmosomoides</taxon>
    </lineage>
</organism>
<dbReference type="EMBL" id="UZAH01025425">
    <property type="protein sequence ID" value="VDO63624.1"/>
    <property type="molecule type" value="Genomic_DNA"/>
</dbReference>
<dbReference type="InterPro" id="IPR059045">
    <property type="entry name" value="CUB_M02D8_5_1st"/>
</dbReference>
<sequence>MIFLLVNLTISADGDSVVTTNPGYPKPYKVALQKCSIFRYRYTHSAGPGQGVAVFFYQFLANAGDCVTADTGHFSLCGDAMDHVNMKKALVVNSTATITMQSISSPDSYYHSGIYMRSSLFGRFMPPTHLKLVAF</sequence>
<evidence type="ECO:0000313" key="3">
    <source>
        <dbReference type="Proteomes" id="UP000050761"/>
    </source>
</evidence>
<evidence type="ECO:0000313" key="2">
    <source>
        <dbReference type="EMBL" id="VDO63624.1"/>
    </source>
</evidence>
<evidence type="ECO:0000259" key="1">
    <source>
        <dbReference type="Pfam" id="PF23060"/>
    </source>
</evidence>
<keyword evidence="3" id="KW-1185">Reference proteome</keyword>
<proteinExistence type="predicted"/>
<dbReference type="OrthoDB" id="5868910at2759"/>
<gene>
    <name evidence="2" type="ORF">HPBE_LOCUS5173</name>
</gene>
<accession>A0A183FFA7</accession>
<accession>A0A3P7XZ89</accession>
<name>A0A183FFA7_HELPZ</name>